<name>A0A0L6VSM0_9BASI</name>
<feature type="transmembrane region" description="Helical" evidence="1">
    <location>
        <begin position="289"/>
        <end position="306"/>
    </location>
</feature>
<keyword evidence="1" id="KW-0472">Membrane</keyword>
<gene>
    <name evidence="2" type="ORF">VP01_110g2</name>
</gene>
<feature type="transmembrane region" description="Helical" evidence="1">
    <location>
        <begin position="249"/>
        <end position="269"/>
    </location>
</feature>
<evidence type="ECO:0000313" key="2">
    <source>
        <dbReference type="EMBL" id="KNZ63713.1"/>
    </source>
</evidence>
<evidence type="ECO:0000313" key="3">
    <source>
        <dbReference type="Proteomes" id="UP000037035"/>
    </source>
</evidence>
<keyword evidence="1" id="KW-0812">Transmembrane</keyword>
<dbReference type="EMBL" id="LAVV01001222">
    <property type="protein sequence ID" value="KNZ63713.1"/>
    <property type="molecule type" value="Genomic_DNA"/>
</dbReference>
<evidence type="ECO:0000256" key="1">
    <source>
        <dbReference type="SAM" id="Phobius"/>
    </source>
</evidence>
<sequence>MWEQCFNQDLNTGPTYEELCIDEGRSCQSICTGLLKFKVKSLAVQVQVTGVHAPRISQTCLFRIGKPKIWIKSTHPALPYKISSPPVNSRNRTMSIQEAARQKRIGSNCRVTRSSMLTISQKIPCTIWRILSTDLKLVGLCLKVSRPMFSITIINFDRRKKIKSCLCRVLVPITAQKTHSNSCTLFHSNCEDCTVTVPKHLHMQTGGVLMAAWLENAAWADTDAKLAKKVTESTGMFGITCRFRLSPTFIWFSFWIDIFLLKSFCFIFLETFPLKLFNIEMGSVNFYKLIKFYNVFLSIVTVLFILSQKISGITISSKLNLKEYTIGAVVPLLNIVAKSSVVVDLSALWGDYHHYITSQVDLMMKWVVNFVDFKLNNKHDKIDLSFAHPIFLEIIFECQNTVKDHEENEVIHSQGLMFFIEMIINHISYHFKRNLLNCLHNCSECTVTVPKHIHTQTCGSLCMNHLIFLSVFSPFYDLYIHFLCYDNIHNVDKSLAASAITTKRFGLLANKKEIEPQLPQCWFLATNIQTLTVHQFLKPIQSELSLTKPAQLSQTIKICFAAWISTKLKPLPQPLFTKPFLKSAKAAVSFFCLSVNYGGKEYLQPSVPQSVQNHNMLYIIKLIYSLGYSSIHSDWIIAKGFLSYCDKRIVAELQGIPTELGTKFTKNQAKIVLKFCDPAHMRSHMYFTLFYSLLFYSSQMFWVVPNFNHLYQFYLSRLTRHFLDLDHGQLFPLYSVCSPLWDSSGFSSTGELSSASAPLYIPQLAIYHLTLNTCAQLTTNRQHVSAQYMTNLRERTWMQVPWKQSCSIILFFLDMHKECLYQNQNWKNKKIKNMKRLIKRQNRKKMRKWLREDHFSPRRIEAKMGKREKGIENKRLKEIIFGSQVV</sequence>
<organism evidence="2 3">
    <name type="scientific">Puccinia sorghi</name>
    <dbReference type="NCBI Taxonomy" id="27349"/>
    <lineage>
        <taxon>Eukaryota</taxon>
        <taxon>Fungi</taxon>
        <taxon>Dikarya</taxon>
        <taxon>Basidiomycota</taxon>
        <taxon>Pucciniomycotina</taxon>
        <taxon>Pucciniomycetes</taxon>
        <taxon>Pucciniales</taxon>
        <taxon>Pucciniaceae</taxon>
        <taxon>Puccinia</taxon>
    </lineage>
</organism>
<accession>A0A0L6VSM0</accession>
<proteinExistence type="predicted"/>
<dbReference type="AlphaFoldDB" id="A0A0L6VSM0"/>
<keyword evidence="3" id="KW-1185">Reference proteome</keyword>
<keyword evidence="1" id="KW-1133">Transmembrane helix</keyword>
<dbReference type="VEuPathDB" id="FungiDB:VP01_110g2"/>
<reference evidence="2 3" key="1">
    <citation type="submission" date="2015-08" db="EMBL/GenBank/DDBJ databases">
        <title>Next Generation Sequencing and Analysis of the Genome of Puccinia sorghi L Schw, the Causal Agent of Maize Common Rust.</title>
        <authorList>
            <person name="Rochi L."/>
            <person name="Burguener G."/>
            <person name="Darino M."/>
            <person name="Turjanski A."/>
            <person name="Kreff E."/>
            <person name="Dieguez M.J."/>
            <person name="Sacco F."/>
        </authorList>
    </citation>
    <scope>NUCLEOTIDE SEQUENCE [LARGE SCALE GENOMIC DNA]</scope>
    <source>
        <strain evidence="2 3">RO10H11247</strain>
    </source>
</reference>
<comment type="caution">
    <text evidence="2">The sequence shown here is derived from an EMBL/GenBank/DDBJ whole genome shotgun (WGS) entry which is preliminary data.</text>
</comment>
<dbReference type="Proteomes" id="UP000037035">
    <property type="component" value="Unassembled WGS sequence"/>
</dbReference>
<protein>
    <submittedName>
        <fullName evidence="2">Uncharacterized protein</fullName>
    </submittedName>
</protein>